<protein>
    <submittedName>
        <fullName evidence="2">Uncharacterized protein</fullName>
    </submittedName>
</protein>
<reference evidence="2 3" key="1">
    <citation type="submission" date="2024-02" db="EMBL/GenBank/DDBJ databases">
        <title>High-quality chromosome-scale genome assembly of Pensacola bahiagrass (Paspalum notatum Flugge var. saurae).</title>
        <authorList>
            <person name="Vega J.M."/>
            <person name="Podio M."/>
            <person name="Orjuela J."/>
            <person name="Siena L.A."/>
            <person name="Pessino S.C."/>
            <person name="Combes M.C."/>
            <person name="Mariac C."/>
            <person name="Albertini E."/>
            <person name="Pupilli F."/>
            <person name="Ortiz J.P.A."/>
            <person name="Leblanc O."/>
        </authorList>
    </citation>
    <scope>NUCLEOTIDE SEQUENCE [LARGE SCALE GENOMIC DNA]</scope>
    <source>
        <strain evidence="2">R1</strain>
        <tissue evidence="2">Leaf</tissue>
    </source>
</reference>
<accession>A0AAQ3XGD5</accession>
<name>A0AAQ3XGD5_PASNO</name>
<dbReference type="EMBL" id="CP144754">
    <property type="protein sequence ID" value="WVZ97120.1"/>
    <property type="molecule type" value="Genomic_DNA"/>
</dbReference>
<feature type="compositionally biased region" description="Basic residues" evidence="1">
    <location>
        <begin position="1"/>
        <end position="10"/>
    </location>
</feature>
<feature type="region of interest" description="Disordered" evidence="1">
    <location>
        <begin position="1"/>
        <end position="45"/>
    </location>
</feature>
<sequence>MQRRLRRAWHGRAAGDEDAVPRLQAGQRRRVGGLNGRGWAEGRRV</sequence>
<gene>
    <name evidence="2" type="ORF">U9M48_042677</name>
</gene>
<keyword evidence="3" id="KW-1185">Reference proteome</keyword>
<dbReference type="Proteomes" id="UP001341281">
    <property type="component" value="Chromosome 10"/>
</dbReference>
<organism evidence="2 3">
    <name type="scientific">Paspalum notatum var. saurae</name>
    <dbReference type="NCBI Taxonomy" id="547442"/>
    <lineage>
        <taxon>Eukaryota</taxon>
        <taxon>Viridiplantae</taxon>
        <taxon>Streptophyta</taxon>
        <taxon>Embryophyta</taxon>
        <taxon>Tracheophyta</taxon>
        <taxon>Spermatophyta</taxon>
        <taxon>Magnoliopsida</taxon>
        <taxon>Liliopsida</taxon>
        <taxon>Poales</taxon>
        <taxon>Poaceae</taxon>
        <taxon>PACMAD clade</taxon>
        <taxon>Panicoideae</taxon>
        <taxon>Andropogonodae</taxon>
        <taxon>Paspaleae</taxon>
        <taxon>Paspalinae</taxon>
        <taxon>Paspalum</taxon>
    </lineage>
</organism>
<dbReference type="AlphaFoldDB" id="A0AAQ3XGD5"/>
<evidence type="ECO:0000313" key="2">
    <source>
        <dbReference type="EMBL" id="WVZ97120.1"/>
    </source>
</evidence>
<evidence type="ECO:0000313" key="3">
    <source>
        <dbReference type="Proteomes" id="UP001341281"/>
    </source>
</evidence>
<proteinExistence type="predicted"/>
<evidence type="ECO:0000256" key="1">
    <source>
        <dbReference type="SAM" id="MobiDB-lite"/>
    </source>
</evidence>